<feature type="region of interest" description="Disordered" evidence="1">
    <location>
        <begin position="42"/>
        <end position="62"/>
    </location>
</feature>
<feature type="signal peptide" evidence="2">
    <location>
        <begin position="1"/>
        <end position="23"/>
    </location>
</feature>
<dbReference type="Proteomes" id="UP001596425">
    <property type="component" value="Unassembled WGS sequence"/>
</dbReference>
<evidence type="ECO:0000313" key="4">
    <source>
        <dbReference type="Proteomes" id="UP001596425"/>
    </source>
</evidence>
<dbReference type="PROSITE" id="PS51257">
    <property type="entry name" value="PROKAR_LIPOPROTEIN"/>
    <property type="match status" value="1"/>
</dbReference>
<evidence type="ECO:0000256" key="2">
    <source>
        <dbReference type="SAM" id="SignalP"/>
    </source>
</evidence>
<accession>A0ABW1YPT6</accession>
<keyword evidence="2" id="KW-0732">Signal</keyword>
<dbReference type="EMBL" id="JBHSVR010000001">
    <property type="protein sequence ID" value="MFC6634741.1"/>
    <property type="molecule type" value="Genomic_DNA"/>
</dbReference>
<name>A0ABW1YPT6_9GAMM</name>
<reference evidence="4" key="1">
    <citation type="journal article" date="2019" name="Int. J. Syst. Evol. Microbiol.">
        <title>The Global Catalogue of Microorganisms (GCM) 10K type strain sequencing project: providing services to taxonomists for standard genome sequencing and annotation.</title>
        <authorList>
            <consortium name="The Broad Institute Genomics Platform"/>
            <consortium name="The Broad Institute Genome Sequencing Center for Infectious Disease"/>
            <person name="Wu L."/>
            <person name="Ma J."/>
        </authorList>
    </citation>
    <scope>NUCLEOTIDE SEQUENCE [LARGE SCALE GENOMIC DNA]</scope>
    <source>
        <strain evidence="4">CGMCC 1.13718</strain>
    </source>
</reference>
<evidence type="ECO:0008006" key="5">
    <source>
        <dbReference type="Google" id="ProtNLM"/>
    </source>
</evidence>
<dbReference type="RefSeq" id="WP_193191631.1">
    <property type="nucleotide sequence ID" value="NZ_JACZFR010000021.1"/>
</dbReference>
<keyword evidence="4" id="KW-1185">Reference proteome</keyword>
<organism evidence="3 4">
    <name type="scientific">Microbulbifer taiwanensis</name>
    <dbReference type="NCBI Taxonomy" id="986746"/>
    <lineage>
        <taxon>Bacteria</taxon>
        <taxon>Pseudomonadati</taxon>
        <taxon>Pseudomonadota</taxon>
        <taxon>Gammaproteobacteria</taxon>
        <taxon>Cellvibrionales</taxon>
        <taxon>Microbulbiferaceae</taxon>
        <taxon>Microbulbifer</taxon>
    </lineage>
</organism>
<proteinExistence type="predicted"/>
<comment type="caution">
    <text evidence="3">The sequence shown here is derived from an EMBL/GenBank/DDBJ whole genome shotgun (WGS) entry which is preliminary data.</text>
</comment>
<sequence length="98" mass="10394">MPTRAILLSSILTLLLLAGCGVADTRDNVVYPYSPPVPRAAEYRAPAEHRAPAQPAAQKTNYSGCPGDAEELAEGSICPASAQCFEISGGRRCIVYEK</sequence>
<gene>
    <name evidence="3" type="ORF">ACFQBM_15750</name>
</gene>
<feature type="chain" id="PRO_5045299482" description="Lipoprotein" evidence="2">
    <location>
        <begin position="24"/>
        <end position="98"/>
    </location>
</feature>
<evidence type="ECO:0000256" key="1">
    <source>
        <dbReference type="SAM" id="MobiDB-lite"/>
    </source>
</evidence>
<feature type="compositionally biased region" description="Basic and acidic residues" evidence="1">
    <location>
        <begin position="42"/>
        <end position="51"/>
    </location>
</feature>
<evidence type="ECO:0000313" key="3">
    <source>
        <dbReference type="EMBL" id="MFC6634741.1"/>
    </source>
</evidence>
<protein>
    <recommendedName>
        <fullName evidence="5">Lipoprotein</fullName>
    </recommendedName>
</protein>